<gene>
    <name evidence="1" type="ORF">Aph01nite_17510</name>
</gene>
<keyword evidence="2" id="KW-1185">Reference proteome</keyword>
<proteinExistence type="predicted"/>
<organism evidence="1 2">
    <name type="scientific">Acrocarpospora phusangensis</name>
    <dbReference type="NCBI Taxonomy" id="1070424"/>
    <lineage>
        <taxon>Bacteria</taxon>
        <taxon>Bacillati</taxon>
        <taxon>Actinomycetota</taxon>
        <taxon>Actinomycetes</taxon>
        <taxon>Streptosporangiales</taxon>
        <taxon>Streptosporangiaceae</taxon>
        <taxon>Acrocarpospora</taxon>
    </lineage>
</organism>
<name>A0A919Q768_9ACTN</name>
<comment type="caution">
    <text evidence="1">The sequence shown here is derived from an EMBL/GenBank/DDBJ whole genome shotgun (WGS) entry which is preliminary data.</text>
</comment>
<dbReference type="Proteomes" id="UP000640052">
    <property type="component" value="Unassembled WGS sequence"/>
</dbReference>
<dbReference type="EMBL" id="BOOA01000010">
    <property type="protein sequence ID" value="GIH23441.1"/>
    <property type="molecule type" value="Genomic_DNA"/>
</dbReference>
<evidence type="ECO:0000313" key="1">
    <source>
        <dbReference type="EMBL" id="GIH23441.1"/>
    </source>
</evidence>
<evidence type="ECO:0000313" key="2">
    <source>
        <dbReference type="Proteomes" id="UP000640052"/>
    </source>
</evidence>
<dbReference type="RefSeq" id="WP_204040323.1">
    <property type="nucleotide sequence ID" value="NZ_BOOA01000010.1"/>
</dbReference>
<reference evidence="1" key="1">
    <citation type="submission" date="2021-01" db="EMBL/GenBank/DDBJ databases">
        <title>Whole genome shotgun sequence of Acrocarpospora phusangensis NBRC 108782.</title>
        <authorList>
            <person name="Komaki H."/>
            <person name="Tamura T."/>
        </authorList>
    </citation>
    <scope>NUCLEOTIDE SEQUENCE</scope>
    <source>
        <strain evidence="1">NBRC 108782</strain>
    </source>
</reference>
<sequence length="74" mass="7646">MTAADPVVKAVQVMADGHADGAHGARLAILDNVTTIMLVAPVTVVVCNRLRIPAQLYGDGLGLRLAALLHLSCS</sequence>
<accession>A0A919Q768</accession>
<dbReference type="AlphaFoldDB" id="A0A919Q768"/>
<protein>
    <submittedName>
        <fullName evidence="1">Uncharacterized protein</fullName>
    </submittedName>
</protein>